<name>A0A3D8Q268_9BACI</name>
<comment type="caution">
    <text evidence="1">The sequence shown here is derived from an EMBL/GenBank/DDBJ whole genome shotgun (WGS) entry which is preliminary data.</text>
</comment>
<keyword evidence="2" id="KW-1185">Reference proteome</keyword>
<reference evidence="2" key="1">
    <citation type="submission" date="2017-11" db="EMBL/GenBank/DDBJ databases">
        <authorList>
            <person name="Zhu W."/>
        </authorList>
    </citation>
    <scope>NUCLEOTIDE SEQUENCE [LARGE SCALE GENOMIC DNA]</scope>
    <source>
        <strain evidence="2">CAU 1051</strain>
    </source>
</reference>
<evidence type="ECO:0000313" key="2">
    <source>
        <dbReference type="Proteomes" id="UP000256520"/>
    </source>
</evidence>
<sequence length="94" mass="10038">MIFAADSRFPRATLQLNHKKITSDVSLAVAILVGVSCPPLQSTAIVSAFTTPISIVFAQDPAEEIHGDSCGRKGLGETLKCISTKRLTSRPRKA</sequence>
<dbReference type="AlphaFoldDB" id="A0A3D8Q268"/>
<accession>A0A3D8Q268</accession>
<dbReference type="Proteomes" id="UP000256520">
    <property type="component" value="Unassembled WGS sequence"/>
</dbReference>
<proteinExistence type="predicted"/>
<organism evidence="1 2">
    <name type="scientific">Oceanobacillus chungangensis</name>
    <dbReference type="NCBI Taxonomy" id="1229152"/>
    <lineage>
        <taxon>Bacteria</taxon>
        <taxon>Bacillati</taxon>
        <taxon>Bacillota</taxon>
        <taxon>Bacilli</taxon>
        <taxon>Bacillales</taxon>
        <taxon>Bacillaceae</taxon>
        <taxon>Oceanobacillus</taxon>
    </lineage>
</organism>
<dbReference type="EMBL" id="PIOD01000002">
    <property type="protein sequence ID" value="RDW21698.1"/>
    <property type="molecule type" value="Genomic_DNA"/>
</dbReference>
<gene>
    <name evidence="1" type="ORF">CWR45_02155</name>
</gene>
<protein>
    <submittedName>
        <fullName evidence="1">Uncharacterized protein</fullName>
    </submittedName>
</protein>
<evidence type="ECO:0000313" key="1">
    <source>
        <dbReference type="EMBL" id="RDW21698.1"/>
    </source>
</evidence>